<dbReference type="PANTHER" id="PTHR21366">
    <property type="entry name" value="GLYOXALASE FAMILY PROTEIN"/>
    <property type="match status" value="1"/>
</dbReference>
<dbReference type="AlphaFoldDB" id="A0A844BJ01"/>
<evidence type="ECO:0000259" key="1">
    <source>
        <dbReference type="PROSITE" id="PS51819"/>
    </source>
</evidence>
<accession>A0A844BJ01</accession>
<dbReference type="InterPro" id="IPR050383">
    <property type="entry name" value="GlyoxalaseI/FosfomycinResist"/>
</dbReference>
<dbReference type="Pfam" id="PF00903">
    <property type="entry name" value="Glyoxalase"/>
    <property type="match status" value="1"/>
</dbReference>
<dbReference type="InterPro" id="IPR029068">
    <property type="entry name" value="Glyas_Bleomycin-R_OHBP_Dase"/>
</dbReference>
<dbReference type="EMBL" id="WJPO01000009">
    <property type="protein sequence ID" value="MRH20943.1"/>
    <property type="molecule type" value="Genomic_DNA"/>
</dbReference>
<proteinExistence type="predicted"/>
<dbReference type="Proteomes" id="UP000466730">
    <property type="component" value="Unassembled WGS sequence"/>
</dbReference>
<feature type="domain" description="VOC" evidence="1">
    <location>
        <begin position="2"/>
        <end position="124"/>
    </location>
</feature>
<sequence>MRFRYTILYVPDVAATLDFYGRAFGMTTGFLHESGEYGELATGETKLAFSSVRLMTELGKHPGQPDPAAPVFEIAFETGDVAGAVERALAAGARLVQAPRDEPWGQTTAYVTDPNGCLVELCSPMGG</sequence>
<organism evidence="2 3">
    <name type="scientific">Rhodovulum strictum</name>
    <dbReference type="NCBI Taxonomy" id="58314"/>
    <lineage>
        <taxon>Bacteria</taxon>
        <taxon>Pseudomonadati</taxon>
        <taxon>Pseudomonadota</taxon>
        <taxon>Alphaproteobacteria</taxon>
        <taxon>Rhodobacterales</taxon>
        <taxon>Paracoccaceae</taxon>
        <taxon>Rhodovulum</taxon>
    </lineage>
</organism>
<evidence type="ECO:0000313" key="3">
    <source>
        <dbReference type="Proteomes" id="UP000466730"/>
    </source>
</evidence>
<gene>
    <name evidence="2" type="ORF">GH815_08040</name>
</gene>
<dbReference type="RefSeq" id="WP_153748247.1">
    <property type="nucleotide sequence ID" value="NZ_BAAADI010000046.1"/>
</dbReference>
<dbReference type="Gene3D" id="3.10.180.10">
    <property type="entry name" value="2,3-Dihydroxybiphenyl 1,2-Dioxygenase, domain 1"/>
    <property type="match status" value="1"/>
</dbReference>
<protein>
    <submittedName>
        <fullName evidence="2">VOC family protein</fullName>
    </submittedName>
</protein>
<dbReference type="OrthoDB" id="9798430at2"/>
<dbReference type="PANTHER" id="PTHR21366:SF22">
    <property type="entry name" value="VOC DOMAIN-CONTAINING PROTEIN"/>
    <property type="match status" value="1"/>
</dbReference>
<dbReference type="InterPro" id="IPR037523">
    <property type="entry name" value="VOC_core"/>
</dbReference>
<dbReference type="CDD" id="cd07264">
    <property type="entry name" value="VOC_like"/>
    <property type="match status" value="1"/>
</dbReference>
<evidence type="ECO:0000313" key="2">
    <source>
        <dbReference type="EMBL" id="MRH20943.1"/>
    </source>
</evidence>
<dbReference type="InterPro" id="IPR004360">
    <property type="entry name" value="Glyas_Fos-R_dOase_dom"/>
</dbReference>
<reference evidence="2 3" key="1">
    <citation type="submission" date="2019-11" db="EMBL/GenBank/DDBJ databases">
        <title>Draft Whole-Genome sequence of the marine photosynthetic bacterium Rhodovulum strictum DSM 11289.</title>
        <authorList>
            <person name="Kyndt J.A."/>
            <person name="Meyer T.E."/>
        </authorList>
    </citation>
    <scope>NUCLEOTIDE SEQUENCE [LARGE SCALE GENOMIC DNA]</scope>
    <source>
        <strain evidence="2 3">DSM 11289</strain>
    </source>
</reference>
<name>A0A844BJ01_9RHOB</name>
<dbReference type="PROSITE" id="PS51819">
    <property type="entry name" value="VOC"/>
    <property type="match status" value="1"/>
</dbReference>
<dbReference type="SUPFAM" id="SSF54593">
    <property type="entry name" value="Glyoxalase/Bleomycin resistance protein/Dihydroxybiphenyl dioxygenase"/>
    <property type="match status" value="1"/>
</dbReference>
<keyword evidence="3" id="KW-1185">Reference proteome</keyword>
<comment type="caution">
    <text evidence="2">The sequence shown here is derived from an EMBL/GenBank/DDBJ whole genome shotgun (WGS) entry which is preliminary data.</text>
</comment>